<keyword evidence="3" id="KW-1185">Reference proteome</keyword>
<accession>A0ABV0EEF8</accession>
<dbReference type="PANTHER" id="PTHR34351">
    <property type="entry name" value="SLR1927 PROTEIN-RELATED"/>
    <property type="match status" value="1"/>
</dbReference>
<dbReference type="RefSeq" id="WP_347308151.1">
    <property type="nucleotide sequence ID" value="NZ_JBAJEX010000005.1"/>
</dbReference>
<keyword evidence="1" id="KW-0812">Transmembrane</keyword>
<feature type="transmembrane region" description="Helical" evidence="1">
    <location>
        <begin position="39"/>
        <end position="56"/>
    </location>
</feature>
<reference evidence="2 3" key="1">
    <citation type="submission" date="2024-02" db="EMBL/GenBank/DDBJ databases">
        <title>New thermophilic sulfur-oxidizing bacteria from a hot springs of the Uzon caldera (Kamchatka, Russia).</title>
        <authorList>
            <person name="Dukat A.M."/>
            <person name="Elcheninov A.G."/>
            <person name="Frolov E.N."/>
        </authorList>
    </citation>
    <scope>NUCLEOTIDE SEQUENCE [LARGE SCALE GENOMIC DNA]</scope>
    <source>
        <strain evidence="2 3">AK1</strain>
    </source>
</reference>
<dbReference type="Proteomes" id="UP001482231">
    <property type="component" value="Unassembled WGS sequence"/>
</dbReference>
<keyword evidence="1" id="KW-1133">Transmembrane helix</keyword>
<name>A0ABV0EEF8_9BURK</name>
<evidence type="ECO:0000313" key="3">
    <source>
        <dbReference type="Proteomes" id="UP001482231"/>
    </source>
</evidence>
<organism evidence="2 3">
    <name type="scientific">Thiobacter aerophilum</name>
    <dbReference type="NCBI Taxonomy" id="3121275"/>
    <lineage>
        <taxon>Bacteria</taxon>
        <taxon>Pseudomonadati</taxon>
        <taxon>Pseudomonadota</taxon>
        <taxon>Betaproteobacteria</taxon>
        <taxon>Burkholderiales</taxon>
        <taxon>Thiobacteraceae</taxon>
        <taxon>Thiobacter</taxon>
    </lineage>
</organism>
<gene>
    <name evidence="2" type="ORF">V6E02_07440</name>
</gene>
<dbReference type="PANTHER" id="PTHR34351:SF1">
    <property type="entry name" value="SLR1927 PROTEIN"/>
    <property type="match status" value="1"/>
</dbReference>
<evidence type="ECO:0000256" key="1">
    <source>
        <dbReference type="SAM" id="Phobius"/>
    </source>
</evidence>
<keyword evidence="1" id="KW-0472">Membrane</keyword>
<dbReference type="EMBL" id="JBAJEX010000005">
    <property type="protein sequence ID" value="MEO1767041.1"/>
    <property type="molecule type" value="Genomic_DNA"/>
</dbReference>
<sequence>MRGMALSARLAALMQPLSRETGPIALTARRIYILPTRHGVLFALFLLAMLVGAVNYALSLGFLLVFLLAGVALAAMLHTWRNLRDVVVSPLGATPAFAGGEAQFHFSLSAPSPRPALVLAAGSAAVRVDLATVTPVNLPVPAPCRGRLAAPRLTVSTSYPLGLFRAWAVLYPALTTLVYPRPLDHARPPPIPDTVNGACRRPLGEGRGDFAGLRPFVPGDSPRAVAWKMLARGGPLASKRFHGEADTTRALDWAHAPGDTETKLSWLARAVLDAEQAGVRYGLSLPGTRIPPGHGKAQRQACLAALALFGKADHG</sequence>
<comment type="caution">
    <text evidence="2">The sequence shown here is derived from an EMBL/GenBank/DDBJ whole genome shotgun (WGS) entry which is preliminary data.</text>
</comment>
<evidence type="ECO:0000313" key="2">
    <source>
        <dbReference type="EMBL" id="MEO1767041.1"/>
    </source>
</evidence>
<protein>
    <submittedName>
        <fullName evidence="2">DUF58 domain-containing protein</fullName>
    </submittedName>
</protein>
<proteinExistence type="predicted"/>